<evidence type="ECO:0000256" key="2">
    <source>
        <dbReference type="ARBA" id="ARBA00022840"/>
    </source>
</evidence>
<proteinExistence type="predicted"/>
<gene>
    <name evidence="3" type="primary">AVEN_19619_1</name>
    <name evidence="3" type="ORF">TNIN_15871</name>
</gene>
<dbReference type="PANTHER" id="PTHR16305">
    <property type="entry name" value="TESTICULAR SOLUBLE ADENYLYL CYCLASE"/>
    <property type="match status" value="1"/>
</dbReference>
<sequence length="528" mass="60974">MEDARYPLPSSLNGTITVLQDRSFKRLTSRVYNNSFEESFDNAWTVIQDILEKTGCDTEEAILKLFDNKKNLYPLHKLNEKLNTESTKEKLILIGVDNIEHMGTESWLFLQELLFSKIAIIIATVTEEYRPSIHFVKYIIQQVHKSINMRPLDEEELGLLACTVLNVQAINKAFLPFFFRYSGGNALRMEEILMIPPLQKHFCLLPASGIPKRRLQTEFLSHPDLKKDPSVSLVCDILDLDELETLQIPSHLLDVVRDHTTGLSPEEQMLIRKCALLGDNFGIYVLEAVCPEYPTVELRCKIRTLIRKNLLRLHCQHLEIVTKDNREMISLKEIPMDFCIHPIKFYCEYLRKSVLSVMAESQRERLNLYLADLLLIPPRCDSCKQEWERRRSFVYPILSRNFRIPCIDMRTCQCLNLKTHFALQVEYQLDKGNGLLKDRIAILVDASEYGIFTNSPKLVDKILSKATRLIQKKGDNDKSTPDPASIAIHRLRAQELIDQLANSPDDVDIVLIVPFCNIPSYLVFFFCI</sequence>
<evidence type="ECO:0000313" key="3">
    <source>
        <dbReference type="EMBL" id="GFY51356.1"/>
    </source>
</evidence>
<dbReference type="EMBL" id="BMAV01008038">
    <property type="protein sequence ID" value="GFY51356.1"/>
    <property type="molecule type" value="Genomic_DNA"/>
</dbReference>
<evidence type="ECO:0000256" key="1">
    <source>
        <dbReference type="ARBA" id="ARBA00022741"/>
    </source>
</evidence>
<dbReference type="OrthoDB" id="6436824at2759"/>
<keyword evidence="2" id="KW-0067">ATP-binding</keyword>
<evidence type="ECO:0000313" key="4">
    <source>
        <dbReference type="Proteomes" id="UP000886998"/>
    </source>
</evidence>
<dbReference type="Proteomes" id="UP000886998">
    <property type="component" value="Unassembled WGS sequence"/>
</dbReference>
<dbReference type="GO" id="GO:0005737">
    <property type="term" value="C:cytoplasm"/>
    <property type="evidence" value="ECO:0007669"/>
    <property type="project" value="TreeGrafter"/>
</dbReference>
<organism evidence="3 4">
    <name type="scientific">Trichonephila inaurata madagascariensis</name>
    <dbReference type="NCBI Taxonomy" id="2747483"/>
    <lineage>
        <taxon>Eukaryota</taxon>
        <taxon>Metazoa</taxon>
        <taxon>Ecdysozoa</taxon>
        <taxon>Arthropoda</taxon>
        <taxon>Chelicerata</taxon>
        <taxon>Arachnida</taxon>
        <taxon>Araneae</taxon>
        <taxon>Araneomorphae</taxon>
        <taxon>Entelegynae</taxon>
        <taxon>Araneoidea</taxon>
        <taxon>Nephilidae</taxon>
        <taxon>Trichonephila</taxon>
        <taxon>Trichonephila inaurata</taxon>
    </lineage>
</organism>
<dbReference type="GO" id="GO:0004016">
    <property type="term" value="F:adenylate cyclase activity"/>
    <property type="evidence" value="ECO:0007669"/>
    <property type="project" value="TreeGrafter"/>
</dbReference>
<protein>
    <submittedName>
        <fullName evidence="3">Uncharacterized protein</fullName>
    </submittedName>
</protein>
<dbReference type="PANTHER" id="PTHR16305:SF28">
    <property type="entry name" value="GUANYLATE CYCLASE DOMAIN-CONTAINING PROTEIN"/>
    <property type="match status" value="1"/>
</dbReference>
<name>A0A8X6XGI6_9ARAC</name>
<keyword evidence="1" id="KW-0547">Nucleotide-binding</keyword>
<reference evidence="3" key="1">
    <citation type="submission" date="2020-08" db="EMBL/GenBank/DDBJ databases">
        <title>Multicomponent nature underlies the extraordinary mechanical properties of spider dragline silk.</title>
        <authorList>
            <person name="Kono N."/>
            <person name="Nakamura H."/>
            <person name="Mori M."/>
            <person name="Yoshida Y."/>
            <person name="Ohtoshi R."/>
            <person name="Malay A.D."/>
            <person name="Moran D.A.P."/>
            <person name="Tomita M."/>
            <person name="Numata K."/>
            <person name="Arakawa K."/>
        </authorList>
    </citation>
    <scope>NUCLEOTIDE SEQUENCE</scope>
</reference>
<keyword evidence="4" id="KW-1185">Reference proteome</keyword>
<accession>A0A8X6XGI6</accession>
<dbReference type="GO" id="GO:0005524">
    <property type="term" value="F:ATP binding"/>
    <property type="evidence" value="ECO:0007669"/>
    <property type="project" value="UniProtKB-KW"/>
</dbReference>
<comment type="caution">
    <text evidence="3">The sequence shown here is derived from an EMBL/GenBank/DDBJ whole genome shotgun (WGS) entry which is preliminary data.</text>
</comment>
<dbReference type="AlphaFoldDB" id="A0A8X6XGI6"/>